<accession>A0AAX1EEP0</accession>
<organism evidence="1 2">
    <name type="scientific">Legionella israelensis</name>
    <dbReference type="NCBI Taxonomy" id="454"/>
    <lineage>
        <taxon>Bacteria</taxon>
        <taxon>Pseudomonadati</taxon>
        <taxon>Pseudomonadota</taxon>
        <taxon>Gammaproteobacteria</taxon>
        <taxon>Legionellales</taxon>
        <taxon>Legionellaceae</taxon>
        <taxon>Legionella</taxon>
    </lineage>
</organism>
<name>A0AAX1EEP0_9GAMM</name>
<dbReference type="Gene3D" id="3.90.1680.10">
    <property type="entry name" value="SOS response associated peptidase-like"/>
    <property type="match status" value="1"/>
</dbReference>
<dbReference type="InterPro" id="IPR036590">
    <property type="entry name" value="SRAP-like"/>
</dbReference>
<gene>
    <name evidence="1" type="ORF">E3983_03890</name>
</gene>
<evidence type="ECO:0000313" key="2">
    <source>
        <dbReference type="Proteomes" id="UP000295517"/>
    </source>
</evidence>
<evidence type="ECO:0000313" key="1">
    <source>
        <dbReference type="EMBL" id="QBR83570.1"/>
    </source>
</evidence>
<dbReference type="GO" id="GO:0106300">
    <property type="term" value="P:protein-DNA covalent cross-linking repair"/>
    <property type="evidence" value="ECO:0007669"/>
    <property type="project" value="InterPro"/>
</dbReference>
<protein>
    <submittedName>
        <fullName evidence="1">Uncharacterized protein</fullName>
    </submittedName>
</protein>
<dbReference type="InterPro" id="IPR003738">
    <property type="entry name" value="SRAP"/>
</dbReference>
<dbReference type="Pfam" id="PF02586">
    <property type="entry name" value="SRAP"/>
    <property type="match status" value="1"/>
</dbReference>
<proteinExistence type="predicted"/>
<dbReference type="SUPFAM" id="SSF143081">
    <property type="entry name" value="BB1717-like"/>
    <property type="match status" value="1"/>
</dbReference>
<reference evidence="1 2" key="1">
    <citation type="submission" date="2019-03" db="EMBL/GenBank/DDBJ databases">
        <title>Diverse conjugative elements silence natural transformation in Legionella species.</title>
        <authorList>
            <person name="Durieux I."/>
            <person name="Ginevra C."/>
            <person name="Attaiech L."/>
            <person name="Picq K."/>
            <person name="Juan P.A."/>
            <person name="Jarraud S."/>
            <person name="Charpentier X."/>
        </authorList>
    </citation>
    <scope>NUCLEOTIDE SEQUENCE [LARGE SCALE GENOMIC DNA]</scope>
    <source>
        <strain evidence="1 2">HL-0427-4011</strain>
    </source>
</reference>
<dbReference type="AlphaFoldDB" id="A0AAX1EEP0"/>
<dbReference type="EMBL" id="CP038254">
    <property type="protein sequence ID" value="QBR83570.1"/>
    <property type="molecule type" value="Genomic_DNA"/>
</dbReference>
<dbReference type="Proteomes" id="UP000295517">
    <property type="component" value="Chromosome"/>
</dbReference>
<sequence>MKNKVQSGIEDLEEIEPRYDIAPTEEILAIYQIEPDYLKASYFYWGLIPFWAKDKKIGSQMVNAKAG</sequence>
<dbReference type="GO" id="GO:0003697">
    <property type="term" value="F:single-stranded DNA binding"/>
    <property type="evidence" value="ECO:0007669"/>
    <property type="project" value="InterPro"/>
</dbReference>